<protein>
    <recommendedName>
        <fullName evidence="1">RING finger protein 141</fullName>
    </recommendedName>
</protein>
<evidence type="ECO:0000256" key="4">
    <source>
        <dbReference type="ARBA" id="ARBA00022833"/>
    </source>
</evidence>
<evidence type="ECO:0000256" key="2">
    <source>
        <dbReference type="ARBA" id="ARBA00022723"/>
    </source>
</evidence>
<dbReference type="CDD" id="cd16545">
    <property type="entry name" value="RING-HC_RNF141"/>
    <property type="match status" value="1"/>
</dbReference>
<dbReference type="GO" id="GO:0051865">
    <property type="term" value="P:protein autoubiquitination"/>
    <property type="evidence" value="ECO:0007669"/>
    <property type="project" value="TreeGrafter"/>
</dbReference>
<dbReference type="InterPro" id="IPR047126">
    <property type="entry name" value="RNF141-like"/>
</dbReference>
<name>A0A6J2YVH5_SITOR</name>
<dbReference type="Proteomes" id="UP000504635">
    <property type="component" value="Unplaced"/>
</dbReference>
<dbReference type="GeneID" id="115891030"/>
<dbReference type="InterPro" id="IPR017907">
    <property type="entry name" value="Znf_RING_CS"/>
</dbReference>
<dbReference type="PROSITE" id="PS50089">
    <property type="entry name" value="ZF_RING_2"/>
    <property type="match status" value="1"/>
</dbReference>
<dbReference type="Gene3D" id="3.30.40.10">
    <property type="entry name" value="Zinc/RING finger domain, C3HC4 (zinc finger)"/>
    <property type="match status" value="1"/>
</dbReference>
<dbReference type="OrthoDB" id="1630758at2759"/>
<evidence type="ECO:0000256" key="1">
    <source>
        <dbReference type="ARBA" id="ARBA00022017"/>
    </source>
</evidence>
<keyword evidence="2" id="KW-0479">Metal-binding</keyword>
<feature type="domain" description="RING-type" evidence="6">
    <location>
        <begin position="143"/>
        <end position="180"/>
    </location>
</feature>
<keyword evidence="4" id="KW-0862">Zinc</keyword>
<dbReference type="InterPro" id="IPR013083">
    <property type="entry name" value="Znf_RING/FYVE/PHD"/>
</dbReference>
<organism evidence="7 9">
    <name type="scientific">Sitophilus oryzae</name>
    <name type="common">Rice weevil</name>
    <name type="synonym">Curculio oryzae</name>
    <dbReference type="NCBI Taxonomy" id="7048"/>
    <lineage>
        <taxon>Eukaryota</taxon>
        <taxon>Metazoa</taxon>
        <taxon>Ecdysozoa</taxon>
        <taxon>Arthropoda</taxon>
        <taxon>Hexapoda</taxon>
        <taxon>Insecta</taxon>
        <taxon>Pterygota</taxon>
        <taxon>Neoptera</taxon>
        <taxon>Endopterygota</taxon>
        <taxon>Coleoptera</taxon>
        <taxon>Polyphaga</taxon>
        <taxon>Cucujiformia</taxon>
        <taxon>Curculionidae</taxon>
        <taxon>Dryophthorinae</taxon>
        <taxon>Sitophilus</taxon>
    </lineage>
</organism>
<keyword evidence="3 5" id="KW-0863">Zinc-finger</keyword>
<dbReference type="PANTHER" id="PTHR12109:SF3">
    <property type="entry name" value="RING FINGER PROTEIN 141"/>
    <property type="match status" value="1"/>
</dbReference>
<dbReference type="KEGG" id="soy:115891030"/>
<proteinExistence type="predicted"/>
<reference evidence="8 9" key="1">
    <citation type="submission" date="2025-04" db="UniProtKB">
        <authorList>
            <consortium name="RefSeq"/>
        </authorList>
    </citation>
    <scope>IDENTIFICATION</scope>
    <source>
        <tissue evidence="8 9">Gonads</tissue>
    </source>
</reference>
<dbReference type="SUPFAM" id="SSF57850">
    <property type="entry name" value="RING/U-box"/>
    <property type="match status" value="1"/>
</dbReference>
<evidence type="ECO:0000313" key="7">
    <source>
        <dbReference type="Proteomes" id="UP000504635"/>
    </source>
</evidence>
<dbReference type="PROSITE" id="PS00518">
    <property type="entry name" value="ZF_RING_1"/>
    <property type="match status" value="1"/>
</dbReference>
<evidence type="ECO:0000259" key="6">
    <source>
        <dbReference type="PROSITE" id="PS50089"/>
    </source>
</evidence>
<gene>
    <name evidence="8 9" type="primary">LOC115891030</name>
</gene>
<dbReference type="AlphaFoldDB" id="A0A6J2YVH5"/>
<dbReference type="InterPro" id="IPR001841">
    <property type="entry name" value="Znf_RING"/>
</dbReference>
<evidence type="ECO:0000313" key="8">
    <source>
        <dbReference type="RefSeq" id="XP_030767281.1"/>
    </source>
</evidence>
<dbReference type="PANTHER" id="PTHR12109">
    <property type="entry name" value="RING FINGER PROTEIN 141-RELATED"/>
    <property type="match status" value="1"/>
</dbReference>
<evidence type="ECO:0000313" key="9">
    <source>
        <dbReference type="RefSeq" id="XP_030767282.1"/>
    </source>
</evidence>
<dbReference type="GO" id="GO:0008270">
    <property type="term" value="F:zinc ion binding"/>
    <property type="evidence" value="ECO:0007669"/>
    <property type="project" value="UniProtKB-KW"/>
</dbReference>
<keyword evidence="7" id="KW-1185">Reference proteome</keyword>
<dbReference type="SMART" id="SM00184">
    <property type="entry name" value="RING"/>
    <property type="match status" value="1"/>
</dbReference>
<evidence type="ECO:0000256" key="5">
    <source>
        <dbReference type="PROSITE-ProRule" id="PRU00175"/>
    </source>
</evidence>
<accession>A0A6J2YVH5</accession>
<dbReference type="RefSeq" id="XP_030767282.1">
    <property type="nucleotide sequence ID" value="XM_030911422.1"/>
</dbReference>
<dbReference type="RefSeq" id="XP_030767281.1">
    <property type="nucleotide sequence ID" value="XM_030911421.1"/>
</dbReference>
<dbReference type="Pfam" id="PF13920">
    <property type="entry name" value="zf-C3HC4_3"/>
    <property type="match status" value="1"/>
</dbReference>
<dbReference type="InterPro" id="IPR043400">
    <property type="entry name" value="RING-HC_RNF141"/>
</dbReference>
<sequence length="223" mass="25321">MGDVLSQVISDEPSNTLLTSEICNLTYEEFLALLWELNTFAKKCLDSNGHQLVFAVKKHTDDTAFWKATIQIACAKIDCQSRKVVNYRLLSLSEFLKVFKTFQCQVLAAEQSKSTNSFSQMNLSTILDNVDLTTFPAETGDECIICFERKQEVTLPCAHSYCTQCIEEWNESHDTCPICREKLESTDDTWVISEVPNVEEISNEIRENLLELTEDKPPVCNPS</sequence>
<dbReference type="GO" id="GO:0004842">
    <property type="term" value="F:ubiquitin-protein transferase activity"/>
    <property type="evidence" value="ECO:0007669"/>
    <property type="project" value="TreeGrafter"/>
</dbReference>
<evidence type="ECO:0000256" key="3">
    <source>
        <dbReference type="ARBA" id="ARBA00022771"/>
    </source>
</evidence>